<reference evidence="2" key="1">
    <citation type="journal article" date="2013" name="Genome Announc.">
        <title>Draft Genome Sequence of the 2-Chloro-4-Nitrophenol-Degrading Bacterium Arthrobacter sp. Strain SJCon.</title>
        <authorList>
            <person name="Vikram S."/>
            <person name="Kumar S."/>
            <person name="Vaidya B."/>
            <person name="Pinnaka A.K."/>
            <person name="Raghava G.P."/>
        </authorList>
    </citation>
    <scope>NUCLEOTIDE SEQUENCE [LARGE SCALE GENOMIC DNA]</scope>
    <source>
        <strain evidence="2">SJCon</strain>
    </source>
</reference>
<sequence length="67" mass="7586">MVAMPHIHNASAAVPQPHKEIRDMATAAISPFRPKHSKWLRRDTHNVLVVIGKHQEIPLQQTLKAHV</sequence>
<organism evidence="1 2">
    <name type="scientific">Arthrobacter nitrophenolicus</name>
    <dbReference type="NCBI Taxonomy" id="683150"/>
    <lineage>
        <taxon>Bacteria</taxon>
        <taxon>Bacillati</taxon>
        <taxon>Actinomycetota</taxon>
        <taxon>Actinomycetes</taxon>
        <taxon>Micrococcales</taxon>
        <taxon>Micrococcaceae</taxon>
        <taxon>Arthrobacter</taxon>
    </lineage>
</organism>
<gene>
    <name evidence="1" type="ORF">G205_23117</name>
</gene>
<proteinExistence type="predicted"/>
<name>L8TLX8_9MICC</name>
<dbReference type="EMBL" id="AOFD01000098">
    <property type="protein sequence ID" value="ELT42656.1"/>
    <property type="molecule type" value="Genomic_DNA"/>
</dbReference>
<comment type="caution">
    <text evidence="1">The sequence shown here is derived from an EMBL/GenBank/DDBJ whole genome shotgun (WGS) entry which is preliminary data.</text>
</comment>
<evidence type="ECO:0000313" key="2">
    <source>
        <dbReference type="Proteomes" id="UP000011189"/>
    </source>
</evidence>
<accession>L8TLX8</accession>
<evidence type="ECO:0000313" key="1">
    <source>
        <dbReference type="EMBL" id="ELT42656.1"/>
    </source>
</evidence>
<dbReference type="Proteomes" id="UP000011189">
    <property type="component" value="Unassembled WGS sequence"/>
</dbReference>
<keyword evidence="2" id="KW-1185">Reference proteome</keyword>
<dbReference type="AlphaFoldDB" id="L8TLX8"/>
<protein>
    <submittedName>
        <fullName evidence="1">Uncharacterized protein</fullName>
    </submittedName>
</protein>